<comment type="similarity">
    <text evidence="10">Belongs to the G-protein coupled receptor 1 family.</text>
</comment>
<organism evidence="13 14">
    <name type="scientific">Biomphalaria pfeifferi</name>
    <name type="common">Bloodfluke planorb</name>
    <name type="synonym">Freshwater snail</name>
    <dbReference type="NCBI Taxonomy" id="112525"/>
    <lineage>
        <taxon>Eukaryota</taxon>
        <taxon>Metazoa</taxon>
        <taxon>Spiralia</taxon>
        <taxon>Lophotrochozoa</taxon>
        <taxon>Mollusca</taxon>
        <taxon>Gastropoda</taxon>
        <taxon>Heterobranchia</taxon>
        <taxon>Euthyneura</taxon>
        <taxon>Panpulmonata</taxon>
        <taxon>Hygrophila</taxon>
        <taxon>Lymnaeoidea</taxon>
        <taxon>Planorbidae</taxon>
        <taxon>Biomphalaria</taxon>
    </lineage>
</organism>
<dbReference type="Pfam" id="PF00001">
    <property type="entry name" value="7tm_1"/>
    <property type="match status" value="1"/>
</dbReference>
<dbReference type="PROSITE" id="PS00237">
    <property type="entry name" value="G_PROTEIN_RECEP_F1_1"/>
    <property type="match status" value="1"/>
</dbReference>
<keyword evidence="14" id="KW-1185">Reference proteome</keyword>
<feature type="transmembrane region" description="Helical" evidence="11">
    <location>
        <begin position="100"/>
        <end position="122"/>
    </location>
</feature>
<evidence type="ECO:0000256" key="10">
    <source>
        <dbReference type="RuleBase" id="RU000688"/>
    </source>
</evidence>
<reference evidence="13" key="2">
    <citation type="submission" date="2023-04" db="EMBL/GenBank/DDBJ databases">
        <authorList>
            <person name="Bu L."/>
            <person name="Lu L."/>
            <person name="Laidemitt M.R."/>
            <person name="Zhang S.M."/>
            <person name="Mutuku M."/>
            <person name="Mkoji G."/>
            <person name="Steinauer M."/>
            <person name="Loker E.S."/>
        </authorList>
    </citation>
    <scope>NUCLEOTIDE SEQUENCE</scope>
    <source>
        <strain evidence="13">KasaAsao</strain>
        <tissue evidence="13">Whole Snail</tissue>
    </source>
</reference>
<dbReference type="PRINTS" id="PR00237">
    <property type="entry name" value="GPCRRHODOPSN"/>
</dbReference>
<dbReference type="AlphaFoldDB" id="A0AAD8B6Z5"/>
<evidence type="ECO:0000256" key="7">
    <source>
        <dbReference type="ARBA" id="ARBA00023170"/>
    </source>
</evidence>
<dbReference type="PROSITE" id="PS50262">
    <property type="entry name" value="G_PROTEIN_RECEP_F1_2"/>
    <property type="match status" value="1"/>
</dbReference>
<keyword evidence="7 10" id="KW-0675">Receptor</keyword>
<keyword evidence="8" id="KW-0325">Glycoprotein</keyword>
<evidence type="ECO:0000256" key="4">
    <source>
        <dbReference type="ARBA" id="ARBA00022989"/>
    </source>
</evidence>
<dbReference type="Proteomes" id="UP001233172">
    <property type="component" value="Unassembled WGS sequence"/>
</dbReference>
<evidence type="ECO:0000256" key="3">
    <source>
        <dbReference type="ARBA" id="ARBA00022692"/>
    </source>
</evidence>
<protein>
    <submittedName>
        <fullName evidence="13">Adenosine receptor A3</fullName>
    </submittedName>
</protein>
<keyword evidence="5 10" id="KW-0297">G-protein coupled receptor</keyword>
<dbReference type="Gene3D" id="1.20.1070.10">
    <property type="entry name" value="Rhodopsin 7-helix transmembrane proteins"/>
    <property type="match status" value="1"/>
</dbReference>
<evidence type="ECO:0000256" key="6">
    <source>
        <dbReference type="ARBA" id="ARBA00023136"/>
    </source>
</evidence>
<name>A0AAD8B6Z5_BIOPF</name>
<sequence>MELNITSWGYNNASVGELTLEVSKVSYVAVLLGVVIVVGNAITLLTIKLTPSFRTTTNMYLASMTTADLLIGVVIILSVVLNASNELFDRSGMVFKYVCLSLQCVAGTVGMASVSNLALVSLDRCMAVSYPFFYRRQEI</sequence>
<evidence type="ECO:0000256" key="1">
    <source>
        <dbReference type="ARBA" id="ARBA00004651"/>
    </source>
</evidence>
<evidence type="ECO:0000313" key="13">
    <source>
        <dbReference type="EMBL" id="KAK0048652.1"/>
    </source>
</evidence>
<evidence type="ECO:0000259" key="12">
    <source>
        <dbReference type="PROSITE" id="PS50262"/>
    </source>
</evidence>
<reference evidence="13" key="1">
    <citation type="journal article" date="2023" name="PLoS Negl. Trop. Dis.">
        <title>A genome sequence for Biomphalaria pfeifferi, the major vector snail for the human-infecting parasite Schistosoma mansoni.</title>
        <authorList>
            <person name="Bu L."/>
            <person name="Lu L."/>
            <person name="Laidemitt M.R."/>
            <person name="Zhang S.M."/>
            <person name="Mutuku M."/>
            <person name="Mkoji G."/>
            <person name="Steinauer M."/>
            <person name="Loker E.S."/>
        </authorList>
    </citation>
    <scope>NUCLEOTIDE SEQUENCE</scope>
    <source>
        <strain evidence="13">KasaAsao</strain>
    </source>
</reference>
<dbReference type="InterPro" id="IPR000276">
    <property type="entry name" value="GPCR_Rhodpsn"/>
</dbReference>
<dbReference type="PANTHER" id="PTHR24246">
    <property type="entry name" value="OLFACTORY RECEPTOR AND ADENOSINE RECEPTOR"/>
    <property type="match status" value="1"/>
</dbReference>
<gene>
    <name evidence="13" type="ORF">Bpfe_021932</name>
</gene>
<comment type="caution">
    <text evidence="13">The sequence shown here is derived from an EMBL/GenBank/DDBJ whole genome shotgun (WGS) entry which is preliminary data.</text>
</comment>
<evidence type="ECO:0000256" key="11">
    <source>
        <dbReference type="SAM" id="Phobius"/>
    </source>
</evidence>
<comment type="subcellular location">
    <subcellularLocation>
        <location evidence="1">Cell membrane</location>
        <topology evidence="1">Multi-pass membrane protein</topology>
    </subcellularLocation>
</comment>
<accession>A0AAD8B6Z5</accession>
<dbReference type="EMBL" id="JASAOG010000135">
    <property type="protein sequence ID" value="KAK0048652.1"/>
    <property type="molecule type" value="Genomic_DNA"/>
</dbReference>
<evidence type="ECO:0000256" key="5">
    <source>
        <dbReference type="ARBA" id="ARBA00023040"/>
    </source>
</evidence>
<dbReference type="GO" id="GO:0005886">
    <property type="term" value="C:plasma membrane"/>
    <property type="evidence" value="ECO:0007669"/>
    <property type="project" value="UniProtKB-SubCell"/>
</dbReference>
<proteinExistence type="inferred from homology"/>
<keyword evidence="3 10" id="KW-0812">Transmembrane</keyword>
<evidence type="ECO:0000256" key="2">
    <source>
        <dbReference type="ARBA" id="ARBA00022475"/>
    </source>
</evidence>
<dbReference type="InterPro" id="IPR017452">
    <property type="entry name" value="GPCR_Rhodpsn_7TM"/>
</dbReference>
<feature type="domain" description="G-protein coupled receptors family 1 profile" evidence="12">
    <location>
        <begin position="39"/>
        <end position="139"/>
    </location>
</feature>
<keyword evidence="9 10" id="KW-0807">Transducer</keyword>
<evidence type="ECO:0000313" key="14">
    <source>
        <dbReference type="Proteomes" id="UP001233172"/>
    </source>
</evidence>
<evidence type="ECO:0000256" key="8">
    <source>
        <dbReference type="ARBA" id="ARBA00023180"/>
    </source>
</evidence>
<dbReference type="SUPFAM" id="SSF81321">
    <property type="entry name" value="Family A G protein-coupled receptor-like"/>
    <property type="match status" value="1"/>
</dbReference>
<evidence type="ECO:0000256" key="9">
    <source>
        <dbReference type="ARBA" id="ARBA00023224"/>
    </source>
</evidence>
<dbReference type="GO" id="GO:0004930">
    <property type="term" value="F:G protein-coupled receptor activity"/>
    <property type="evidence" value="ECO:0007669"/>
    <property type="project" value="UniProtKB-KW"/>
</dbReference>
<keyword evidence="2" id="KW-1003">Cell membrane</keyword>
<feature type="transmembrane region" description="Helical" evidence="11">
    <location>
        <begin position="59"/>
        <end position="80"/>
    </location>
</feature>
<feature type="transmembrane region" description="Helical" evidence="11">
    <location>
        <begin position="25"/>
        <end position="47"/>
    </location>
</feature>
<dbReference type="PANTHER" id="PTHR24246:SF27">
    <property type="entry name" value="ADENOSINE RECEPTOR, ISOFORM A"/>
    <property type="match status" value="1"/>
</dbReference>
<keyword evidence="4 11" id="KW-1133">Transmembrane helix</keyword>
<keyword evidence="6 11" id="KW-0472">Membrane</keyword>